<protein>
    <submittedName>
        <fullName evidence="2">Uncharacterized protein</fullName>
    </submittedName>
</protein>
<dbReference type="EMBL" id="JWZT01000540">
    <property type="protein sequence ID" value="KII74115.1"/>
    <property type="molecule type" value="Genomic_DNA"/>
</dbReference>
<proteinExistence type="predicted"/>
<dbReference type="AlphaFoldDB" id="A0A0C2NCX5"/>
<gene>
    <name evidence="2" type="ORF">RF11_10908</name>
</gene>
<feature type="compositionally biased region" description="Polar residues" evidence="1">
    <location>
        <begin position="1"/>
        <end position="13"/>
    </location>
</feature>
<feature type="region of interest" description="Disordered" evidence="1">
    <location>
        <begin position="1"/>
        <end position="20"/>
    </location>
</feature>
<name>A0A0C2NCX5_THEKT</name>
<dbReference type="Proteomes" id="UP000031668">
    <property type="component" value="Unassembled WGS sequence"/>
</dbReference>
<comment type="caution">
    <text evidence="2">The sequence shown here is derived from an EMBL/GenBank/DDBJ whole genome shotgun (WGS) entry which is preliminary data.</text>
</comment>
<evidence type="ECO:0000313" key="3">
    <source>
        <dbReference type="Proteomes" id="UP000031668"/>
    </source>
</evidence>
<evidence type="ECO:0000313" key="2">
    <source>
        <dbReference type="EMBL" id="KII74115.1"/>
    </source>
</evidence>
<sequence>MMSEQMQDIQNPNRPEGPSPQILLRNEIHIPGMNQYIVTMEQIKGCRVFVITKPSKYYCKRQIIVPVKFYKDLLDRIEHILSINLSTKYINKVSLFGLVKTLRTDMEDYRSYYYNISSQNGIYYATIIQVKNCNLTIFTLDFLSLKSIGVVIKTILEDSNQSFWSNLETVEYSCPDLLAGEDDSDSSTYRDRSESKLKFLYSD</sequence>
<accession>A0A0C2NCX5</accession>
<reference evidence="2 3" key="1">
    <citation type="journal article" date="2014" name="Genome Biol. Evol.">
        <title>The genome of the myxosporean Thelohanellus kitauei shows adaptations to nutrient acquisition within its fish host.</title>
        <authorList>
            <person name="Yang Y."/>
            <person name="Xiong J."/>
            <person name="Zhou Z."/>
            <person name="Huo F."/>
            <person name="Miao W."/>
            <person name="Ran C."/>
            <person name="Liu Y."/>
            <person name="Zhang J."/>
            <person name="Feng J."/>
            <person name="Wang M."/>
            <person name="Wang M."/>
            <person name="Wang L."/>
            <person name="Yao B."/>
        </authorList>
    </citation>
    <scope>NUCLEOTIDE SEQUENCE [LARGE SCALE GENOMIC DNA]</scope>
    <source>
        <strain evidence="2">Wuqing</strain>
    </source>
</reference>
<evidence type="ECO:0000256" key="1">
    <source>
        <dbReference type="SAM" id="MobiDB-lite"/>
    </source>
</evidence>
<keyword evidence="3" id="KW-1185">Reference proteome</keyword>
<organism evidence="2 3">
    <name type="scientific">Thelohanellus kitauei</name>
    <name type="common">Myxosporean</name>
    <dbReference type="NCBI Taxonomy" id="669202"/>
    <lineage>
        <taxon>Eukaryota</taxon>
        <taxon>Metazoa</taxon>
        <taxon>Cnidaria</taxon>
        <taxon>Myxozoa</taxon>
        <taxon>Myxosporea</taxon>
        <taxon>Bivalvulida</taxon>
        <taxon>Platysporina</taxon>
        <taxon>Myxobolidae</taxon>
        <taxon>Thelohanellus</taxon>
    </lineage>
</organism>